<dbReference type="Proteomes" id="UP001195483">
    <property type="component" value="Unassembled WGS sequence"/>
</dbReference>
<dbReference type="InterPro" id="IPR047519">
    <property type="entry name" value="FH_FOXQ2-like"/>
</dbReference>
<evidence type="ECO:0000256" key="3">
    <source>
        <dbReference type="PROSITE-ProRule" id="PRU00089"/>
    </source>
</evidence>
<comment type="caution">
    <text evidence="6">The sequence shown here is derived from an EMBL/GenBank/DDBJ whole genome shotgun (WGS) entry which is preliminary data.</text>
</comment>
<evidence type="ECO:0000256" key="2">
    <source>
        <dbReference type="ARBA" id="ARBA00023242"/>
    </source>
</evidence>
<dbReference type="PANTHER" id="PTHR11829">
    <property type="entry name" value="FORKHEAD BOX PROTEIN"/>
    <property type="match status" value="1"/>
</dbReference>
<dbReference type="Pfam" id="PF00250">
    <property type="entry name" value="Forkhead"/>
    <property type="match status" value="1"/>
</dbReference>
<reference evidence="6" key="1">
    <citation type="journal article" date="2021" name="Genome Biol. Evol.">
        <title>A High-Quality Reference Genome for a Parasitic Bivalve with Doubly Uniparental Inheritance (Bivalvia: Unionida).</title>
        <authorList>
            <person name="Smith C.H."/>
        </authorList>
    </citation>
    <scope>NUCLEOTIDE SEQUENCE</scope>
    <source>
        <strain evidence="6">CHS0354</strain>
    </source>
</reference>
<dbReference type="InterPro" id="IPR030456">
    <property type="entry name" value="TF_fork_head_CS_2"/>
</dbReference>
<dbReference type="SMART" id="SM00339">
    <property type="entry name" value="FH"/>
    <property type="match status" value="1"/>
</dbReference>
<keyword evidence="2 3" id="KW-0539">Nucleus</keyword>
<name>A0AAE0SCT8_9BIVA</name>
<dbReference type="InterPro" id="IPR001766">
    <property type="entry name" value="Fork_head_dom"/>
</dbReference>
<gene>
    <name evidence="6" type="ORF">CHS0354_030622</name>
</gene>
<comment type="subcellular location">
    <subcellularLocation>
        <location evidence="3">Nucleus</location>
    </subcellularLocation>
</comment>
<dbReference type="PROSITE" id="PS00658">
    <property type="entry name" value="FORK_HEAD_2"/>
    <property type="match status" value="1"/>
</dbReference>
<feature type="domain" description="Fork-head" evidence="5">
    <location>
        <begin position="231"/>
        <end position="323"/>
    </location>
</feature>
<dbReference type="GO" id="GO:0009653">
    <property type="term" value="P:anatomical structure morphogenesis"/>
    <property type="evidence" value="ECO:0007669"/>
    <property type="project" value="TreeGrafter"/>
</dbReference>
<dbReference type="Gene3D" id="1.10.10.10">
    <property type="entry name" value="Winged helix-like DNA-binding domain superfamily/Winged helix DNA-binding domain"/>
    <property type="match status" value="1"/>
</dbReference>
<proteinExistence type="predicted"/>
<sequence>MHYTSVPMQGPHFDTSGYQAGLYGTSPTYDGSSIKLHHAHYPETSDNFYNGYLNTNNTTPACLPKEPPSYAESTLFYSGFVQNSGTPYYRVPSGRPHDLADYASMRNNDSMIVKSDTIDINQQSHHQQQQQQRVDISHSFGNEQSRLLTEIEAGGQTEDLRHNVKLETEVAEYKNELAIRNGLSPNESEDCLSNAGDVKEEDTSDKAEDGAVKGQNDVSGGDKSQGNSDIKPALSYIALIAKAILESPQKRLSLGSIYSWIEKNYPYYQNRGQGWRNSVRHNLSLNDCFIKAGRCEDGKGNYWAIHPANVQDFMRGDFRQRRRSRRRGRKKDCDYGMYMSNGWAGSPLGPSVSFNPAAALSSIYSPYTEAERRAYRLDDALLRQSMNNPFMKWYHANGSYSNQNSPCNSGMYGNGSPQWQAGYTDQGPQAVYPLNSFSPRNYTTPALV</sequence>
<dbReference type="GO" id="GO:0005634">
    <property type="term" value="C:nucleus"/>
    <property type="evidence" value="ECO:0007669"/>
    <property type="project" value="UniProtKB-SubCell"/>
</dbReference>
<dbReference type="PRINTS" id="PR00053">
    <property type="entry name" value="FORKHEAD"/>
</dbReference>
<dbReference type="GO" id="GO:0000981">
    <property type="term" value="F:DNA-binding transcription factor activity, RNA polymerase II-specific"/>
    <property type="evidence" value="ECO:0007669"/>
    <property type="project" value="TreeGrafter"/>
</dbReference>
<evidence type="ECO:0000259" key="5">
    <source>
        <dbReference type="PROSITE" id="PS50039"/>
    </source>
</evidence>
<dbReference type="CDD" id="cd20035">
    <property type="entry name" value="FH_FOXQ2-like"/>
    <property type="match status" value="1"/>
</dbReference>
<dbReference type="EMBL" id="JAEAOA010001816">
    <property type="protein sequence ID" value="KAK3589497.1"/>
    <property type="molecule type" value="Genomic_DNA"/>
</dbReference>
<dbReference type="PROSITE" id="PS50039">
    <property type="entry name" value="FORK_HEAD_3"/>
    <property type="match status" value="1"/>
</dbReference>
<evidence type="ECO:0000313" key="6">
    <source>
        <dbReference type="EMBL" id="KAK3589497.1"/>
    </source>
</evidence>
<feature type="DNA-binding region" description="Fork-head" evidence="3">
    <location>
        <begin position="231"/>
        <end position="323"/>
    </location>
</feature>
<dbReference type="InterPro" id="IPR036390">
    <property type="entry name" value="WH_DNA-bd_sf"/>
</dbReference>
<organism evidence="6 7">
    <name type="scientific">Potamilus streckersoni</name>
    <dbReference type="NCBI Taxonomy" id="2493646"/>
    <lineage>
        <taxon>Eukaryota</taxon>
        <taxon>Metazoa</taxon>
        <taxon>Spiralia</taxon>
        <taxon>Lophotrochozoa</taxon>
        <taxon>Mollusca</taxon>
        <taxon>Bivalvia</taxon>
        <taxon>Autobranchia</taxon>
        <taxon>Heteroconchia</taxon>
        <taxon>Palaeoheterodonta</taxon>
        <taxon>Unionida</taxon>
        <taxon>Unionoidea</taxon>
        <taxon>Unionidae</taxon>
        <taxon>Ambleminae</taxon>
        <taxon>Lampsilini</taxon>
        <taxon>Potamilus</taxon>
    </lineage>
</organism>
<dbReference type="FunFam" id="1.10.10.10:FF:000135">
    <property type="entry name" value="forkhead box protein G1"/>
    <property type="match status" value="1"/>
</dbReference>
<reference evidence="6" key="2">
    <citation type="journal article" date="2021" name="Genome Biol. Evol.">
        <title>Developing a high-quality reference genome for a parasitic bivalve with doubly uniparental inheritance (Bivalvia: Unionida).</title>
        <authorList>
            <person name="Smith C.H."/>
        </authorList>
    </citation>
    <scope>NUCLEOTIDE SEQUENCE</scope>
    <source>
        <strain evidence="6">CHS0354</strain>
        <tissue evidence="6">Mantle</tissue>
    </source>
</reference>
<evidence type="ECO:0000313" key="7">
    <source>
        <dbReference type="Proteomes" id="UP001195483"/>
    </source>
</evidence>
<feature type="compositionally biased region" description="Polar residues" evidence="4">
    <location>
        <begin position="216"/>
        <end position="227"/>
    </location>
</feature>
<dbReference type="InterPro" id="IPR036388">
    <property type="entry name" value="WH-like_DNA-bd_sf"/>
</dbReference>
<evidence type="ECO:0000256" key="4">
    <source>
        <dbReference type="SAM" id="MobiDB-lite"/>
    </source>
</evidence>
<protein>
    <recommendedName>
        <fullName evidence="5">Fork-head domain-containing protein</fullName>
    </recommendedName>
</protein>
<dbReference type="AlphaFoldDB" id="A0AAE0SCT8"/>
<accession>A0AAE0SCT8</accession>
<dbReference type="GO" id="GO:0000978">
    <property type="term" value="F:RNA polymerase II cis-regulatory region sequence-specific DNA binding"/>
    <property type="evidence" value="ECO:0007669"/>
    <property type="project" value="TreeGrafter"/>
</dbReference>
<dbReference type="GO" id="GO:0030154">
    <property type="term" value="P:cell differentiation"/>
    <property type="evidence" value="ECO:0007669"/>
    <property type="project" value="TreeGrafter"/>
</dbReference>
<dbReference type="InterPro" id="IPR050211">
    <property type="entry name" value="FOX_domain-containing"/>
</dbReference>
<dbReference type="SUPFAM" id="SSF46785">
    <property type="entry name" value="Winged helix' DNA-binding domain"/>
    <property type="match status" value="1"/>
</dbReference>
<dbReference type="PANTHER" id="PTHR11829:SF142">
    <property type="entry name" value="FORK-HEAD DOMAIN-CONTAINING PROTEIN"/>
    <property type="match status" value="1"/>
</dbReference>
<evidence type="ECO:0000256" key="1">
    <source>
        <dbReference type="ARBA" id="ARBA00023125"/>
    </source>
</evidence>
<keyword evidence="1 3" id="KW-0238">DNA-binding</keyword>
<keyword evidence="7" id="KW-1185">Reference proteome</keyword>
<reference evidence="6" key="3">
    <citation type="submission" date="2023-05" db="EMBL/GenBank/DDBJ databases">
        <authorList>
            <person name="Smith C.H."/>
        </authorList>
    </citation>
    <scope>NUCLEOTIDE SEQUENCE</scope>
    <source>
        <strain evidence="6">CHS0354</strain>
        <tissue evidence="6">Mantle</tissue>
    </source>
</reference>
<feature type="region of interest" description="Disordered" evidence="4">
    <location>
        <begin position="182"/>
        <end position="227"/>
    </location>
</feature>